<keyword evidence="7" id="KW-1185">Reference proteome</keyword>
<feature type="domain" description="Glycosyltransferase 2-like" evidence="5">
    <location>
        <begin position="41"/>
        <end position="174"/>
    </location>
</feature>
<feature type="transmembrane region" description="Helical" evidence="4">
    <location>
        <begin position="287"/>
        <end position="308"/>
    </location>
</feature>
<dbReference type="Proteomes" id="UP000663935">
    <property type="component" value="Chromosome"/>
</dbReference>
<keyword evidence="4" id="KW-0812">Transmembrane</keyword>
<evidence type="ECO:0000313" key="6">
    <source>
        <dbReference type="EMBL" id="QTD38887.1"/>
    </source>
</evidence>
<dbReference type="InterPro" id="IPR001173">
    <property type="entry name" value="Glyco_trans_2-like"/>
</dbReference>
<proteinExistence type="inferred from homology"/>
<organism evidence="6 7">
    <name type="scientific">Polaribacter batillariae</name>
    <dbReference type="NCBI Taxonomy" id="2808900"/>
    <lineage>
        <taxon>Bacteria</taxon>
        <taxon>Pseudomonadati</taxon>
        <taxon>Bacteroidota</taxon>
        <taxon>Flavobacteriia</taxon>
        <taxon>Flavobacteriales</taxon>
        <taxon>Flavobacteriaceae</taxon>
    </lineage>
</organism>
<dbReference type="PANTHER" id="PTHR43630">
    <property type="entry name" value="POLY-BETA-1,6-N-ACETYL-D-GLUCOSAMINE SYNTHASE"/>
    <property type="match status" value="1"/>
</dbReference>
<dbReference type="EMBL" id="CP071795">
    <property type="protein sequence ID" value="QTD38887.1"/>
    <property type="molecule type" value="Genomic_DNA"/>
</dbReference>
<evidence type="ECO:0000256" key="4">
    <source>
        <dbReference type="SAM" id="Phobius"/>
    </source>
</evidence>
<evidence type="ECO:0000256" key="3">
    <source>
        <dbReference type="ARBA" id="ARBA00022679"/>
    </source>
</evidence>
<dbReference type="RefSeq" id="WP_207973000.1">
    <property type="nucleotide sequence ID" value="NZ_CP071795.1"/>
</dbReference>
<keyword evidence="4" id="KW-1133">Transmembrane helix</keyword>
<evidence type="ECO:0000256" key="1">
    <source>
        <dbReference type="ARBA" id="ARBA00006739"/>
    </source>
</evidence>
<reference evidence="6 7" key="1">
    <citation type="submission" date="2021-03" db="EMBL/GenBank/DDBJ databases">
        <title>Complete genome of Polaribacter_sp.G4M1.</title>
        <authorList>
            <person name="Jeong S.W."/>
            <person name="Bae J.W."/>
        </authorList>
    </citation>
    <scope>NUCLEOTIDE SEQUENCE [LARGE SCALE GENOMIC DNA]</scope>
    <source>
        <strain evidence="6 7">G4M1</strain>
    </source>
</reference>
<evidence type="ECO:0000259" key="5">
    <source>
        <dbReference type="Pfam" id="PF00535"/>
    </source>
</evidence>
<evidence type="ECO:0000256" key="2">
    <source>
        <dbReference type="ARBA" id="ARBA00022676"/>
    </source>
</evidence>
<keyword evidence="2" id="KW-0328">Glycosyltransferase</keyword>
<accession>A0ABX7SX92</accession>
<dbReference type="Gene3D" id="3.90.550.10">
    <property type="entry name" value="Spore Coat Polysaccharide Biosynthesis Protein SpsA, Chain A"/>
    <property type="match status" value="1"/>
</dbReference>
<evidence type="ECO:0000313" key="7">
    <source>
        <dbReference type="Proteomes" id="UP000663935"/>
    </source>
</evidence>
<sequence>MIWFALFTFILYAILIIALAVGFTKVDEFILKNSKPKTSFSVIIPFRNEAKNLPNLLKSISLLNYPKELVEFIFVDDASSDNSLVIIERVLDTISRKSEITRTNIHVIKNVRTTNSPKKDAITTAISIAKNSWILTTDADCILPENWLTTFDNFIQQKKPKMVVAPVNYKVKHGFLEQFQLLDFISLQASTIGGFGIHFPFLCNGANLGYKKESFLKLNGFSGNNTIASGDDIFLFEKFIENDKKSVKFLKSRNAMVTTFPVKTWKDLINQRVRWASKTSKIKDYKVKLIGVLIFFTNLMVLFSLFYFDSVLLKLFPITLKISIDLCLFMPTINFYKHKKSGYKWYVLCSFFYPFFSVFIVLKSLFSKYNWKGRTFKK</sequence>
<gene>
    <name evidence="6" type="ORF">JL193_06425</name>
</gene>
<protein>
    <submittedName>
        <fullName evidence="6">Glycosyltransferase</fullName>
    </submittedName>
</protein>
<dbReference type="SUPFAM" id="SSF53448">
    <property type="entry name" value="Nucleotide-diphospho-sugar transferases"/>
    <property type="match status" value="1"/>
</dbReference>
<dbReference type="Pfam" id="PF00535">
    <property type="entry name" value="Glycos_transf_2"/>
    <property type="match status" value="1"/>
</dbReference>
<comment type="similarity">
    <text evidence="1">Belongs to the glycosyltransferase 2 family.</text>
</comment>
<dbReference type="PANTHER" id="PTHR43630:SF1">
    <property type="entry name" value="POLY-BETA-1,6-N-ACETYL-D-GLUCOSAMINE SYNTHASE"/>
    <property type="match status" value="1"/>
</dbReference>
<keyword evidence="4" id="KW-0472">Membrane</keyword>
<dbReference type="CDD" id="cd04192">
    <property type="entry name" value="GT_2_like_e"/>
    <property type="match status" value="1"/>
</dbReference>
<feature type="transmembrane region" description="Helical" evidence="4">
    <location>
        <begin position="6"/>
        <end position="26"/>
    </location>
</feature>
<feature type="transmembrane region" description="Helical" evidence="4">
    <location>
        <begin position="345"/>
        <end position="366"/>
    </location>
</feature>
<keyword evidence="3" id="KW-0808">Transferase</keyword>
<name>A0ABX7SX92_9FLAO</name>
<dbReference type="InterPro" id="IPR029044">
    <property type="entry name" value="Nucleotide-diphossugar_trans"/>
</dbReference>